<protein>
    <submittedName>
        <fullName evidence="2">Uncharacterized protein</fullName>
    </submittedName>
</protein>
<comment type="caution">
    <text evidence="2">The sequence shown here is derived from an EMBL/GenBank/DDBJ whole genome shotgun (WGS) entry which is preliminary data.</text>
</comment>
<evidence type="ECO:0000313" key="2">
    <source>
        <dbReference type="EMBL" id="KKL70222.1"/>
    </source>
</evidence>
<sequence>MKDFNDSLKRHKRHHESYGCARHHQRRYSKHLTQYGNPGLAYTYDPLKTHKLIYSLMRDRSNIRDKTLIDPYLWA</sequence>
<accession>A0A0F9H4I3</accession>
<organism evidence="2">
    <name type="scientific">marine sediment metagenome</name>
    <dbReference type="NCBI Taxonomy" id="412755"/>
    <lineage>
        <taxon>unclassified sequences</taxon>
        <taxon>metagenomes</taxon>
        <taxon>ecological metagenomes</taxon>
    </lineage>
</organism>
<reference evidence="2" key="1">
    <citation type="journal article" date="2015" name="Nature">
        <title>Complex archaea that bridge the gap between prokaryotes and eukaryotes.</title>
        <authorList>
            <person name="Spang A."/>
            <person name="Saw J.H."/>
            <person name="Jorgensen S.L."/>
            <person name="Zaremba-Niedzwiedzka K."/>
            <person name="Martijn J."/>
            <person name="Lind A.E."/>
            <person name="van Eijk R."/>
            <person name="Schleper C."/>
            <person name="Guy L."/>
            <person name="Ettema T.J."/>
        </authorList>
    </citation>
    <scope>NUCLEOTIDE SEQUENCE</scope>
</reference>
<evidence type="ECO:0000256" key="1">
    <source>
        <dbReference type="SAM" id="MobiDB-lite"/>
    </source>
</evidence>
<proteinExistence type="predicted"/>
<dbReference type="EMBL" id="LAZR01025964">
    <property type="protein sequence ID" value="KKL70222.1"/>
    <property type="molecule type" value="Genomic_DNA"/>
</dbReference>
<dbReference type="AlphaFoldDB" id="A0A0F9H4I3"/>
<gene>
    <name evidence="2" type="ORF">LCGC14_2107110</name>
</gene>
<name>A0A0F9H4I3_9ZZZZ</name>
<feature type="region of interest" description="Disordered" evidence="1">
    <location>
        <begin position="1"/>
        <end position="23"/>
    </location>
</feature>
<feature type="non-terminal residue" evidence="2">
    <location>
        <position position="75"/>
    </location>
</feature>
<feature type="compositionally biased region" description="Basic residues" evidence="1">
    <location>
        <begin position="9"/>
        <end position="23"/>
    </location>
</feature>